<dbReference type="EC" id="2.7.4.25" evidence="8"/>
<evidence type="ECO:0000256" key="5">
    <source>
        <dbReference type="ARBA" id="ARBA00022840"/>
    </source>
</evidence>
<dbReference type="RefSeq" id="WP_187246182.1">
    <property type="nucleotide sequence ID" value="NZ_BAAAOK010000015.1"/>
</dbReference>
<evidence type="ECO:0000256" key="8">
    <source>
        <dbReference type="HAMAP-Rule" id="MF_00238"/>
    </source>
</evidence>
<evidence type="ECO:0000256" key="6">
    <source>
        <dbReference type="ARBA" id="ARBA00047615"/>
    </source>
</evidence>
<sequence length="220" mass="23461">MTLVIAVDGPSGSGKSSAAKGVARALGFRYLDTGAMYRAMTWWMLREAVAVLDADAVAARSAEPVIELGTDPDAPAIQVDGVDVSVPIRTREVTNAVSAVSSVPAVRKRLVLLQREIIAPGNIVAEGRDIGTVVAPDAAVKIFLTASEAVRAQRRVKELAADPVATVEVTRTEQARRDLLDSTRKTSPLIKADDAHEIDSTELGLHEVIEAILRFAKEQT</sequence>
<keyword evidence="5 8" id="KW-0067">ATP-binding</keyword>
<keyword evidence="8" id="KW-0963">Cytoplasm</keyword>
<dbReference type="CDD" id="cd02020">
    <property type="entry name" value="CMPK"/>
    <property type="match status" value="1"/>
</dbReference>
<dbReference type="PANTHER" id="PTHR21299">
    <property type="entry name" value="CYTIDYLATE KINASE/PANTOATE-BETA-ALANINE LIGASE"/>
    <property type="match status" value="1"/>
</dbReference>
<name>A0ABR7LWA8_9ACTN</name>
<dbReference type="EMBL" id="JABVEC010000024">
    <property type="protein sequence ID" value="MBC6469132.1"/>
    <property type="molecule type" value="Genomic_DNA"/>
</dbReference>
<proteinExistence type="inferred from homology"/>
<comment type="catalytic activity">
    <reaction evidence="7 8">
        <text>CMP + ATP = CDP + ADP</text>
        <dbReference type="Rhea" id="RHEA:11600"/>
        <dbReference type="ChEBI" id="CHEBI:30616"/>
        <dbReference type="ChEBI" id="CHEBI:58069"/>
        <dbReference type="ChEBI" id="CHEBI:60377"/>
        <dbReference type="ChEBI" id="CHEBI:456216"/>
        <dbReference type="EC" id="2.7.4.25"/>
    </reaction>
</comment>
<accession>A0ABR7LWA8</accession>
<feature type="domain" description="Cytidylate kinase" evidence="9">
    <location>
        <begin position="5"/>
        <end position="217"/>
    </location>
</feature>
<feature type="binding site" evidence="8">
    <location>
        <begin position="9"/>
        <end position="17"/>
    </location>
    <ligand>
        <name>ATP</name>
        <dbReference type="ChEBI" id="CHEBI:30616"/>
    </ligand>
</feature>
<dbReference type="Gene3D" id="3.40.50.300">
    <property type="entry name" value="P-loop containing nucleotide triphosphate hydrolases"/>
    <property type="match status" value="1"/>
</dbReference>
<keyword evidence="2 8" id="KW-0808">Transferase</keyword>
<evidence type="ECO:0000313" key="10">
    <source>
        <dbReference type="EMBL" id="MBC6469132.1"/>
    </source>
</evidence>
<dbReference type="InterPro" id="IPR027417">
    <property type="entry name" value="P-loop_NTPase"/>
</dbReference>
<protein>
    <recommendedName>
        <fullName evidence="8">Cytidylate kinase</fullName>
        <shortName evidence="8">CK</shortName>
        <ecNumber evidence="8">2.7.4.25</ecNumber>
    </recommendedName>
    <alternativeName>
        <fullName evidence="8">Cytidine monophosphate kinase</fullName>
        <shortName evidence="8">CMP kinase</shortName>
    </alternativeName>
</protein>
<evidence type="ECO:0000256" key="2">
    <source>
        <dbReference type="ARBA" id="ARBA00022679"/>
    </source>
</evidence>
<keyword evidence="11" id="KW-1185">Reference proteome</keyword>
<evidence type="ECO:0000256" key="7">
    <source>
        <dbReference type="ARBA" id="ARBA00048478"/>
    </source>
</evidence>
<dbReference type="SUPFAM" id="SSF52540">
    <property type="entry name" value="P-loop containing nucleoside triphosphate hydrolases"/>
    <property type="match status" value="1"/>
</dbReference>
<dbReference type="Pfam" id="PF02224">
    <property type="entry name" value="Cytidylate_kin"/>
    <property type="match status" value="1"/>
</dbReference>
<dbReference type="InterPro" id="IPR003136">
    <property type="entry name" value="Cytidylate_kin"/>
</dbReference>
<keyword evidence="4 8" id="KW-0418">Kinase</keyword>
<evidence type="ECO:0000256" key="1">
    <source>
        <dbReference type="ARBA" id="ARBA00009427"/>
    </source>
</evidence>
<dbReference type="InterPro" id="IPR011994">
    <property type="entry name" value="Cytidylate_kinase_dom"/>
</dbReference>
<comment type="similarity">
    <text evidence="1 8">Belongs to the cytidylate kinase family. Type 1 subfamily.</text>
</comment>
<evidence type="ECO:0000313" key="11">
    <source>
        <dbReference type="Proteomes" id="UP000805614"/>
    </source>
</evidence>
<comment type="caution">
    <text evidence="10">The sequence shown here is derived from an EMBL/GenBank/DDBJ whole genome shotgun (WGS) entry which is preliminary data.</text>
</comment>
<comment type="subcellular location">
    <subcellularLocation>
        <location evidence="8">Cytoplasm</location>
    </subcellularLocation>
</comment>
<reference evidence="10 11" key="1">
    <citation type="submission" date="2020-06" db="EMBL/GenBank/DDBJ databases">
        <title>Actinomadura xiongansis sp. nov., isolated from soil of Baiyangdian.</title>
        <authorList>
            <person name="Zhang X."/>
        </authorList>
    </citation>
    <scope>NUCLEOTIDE SEQUENCE [LARGE SCALE GENOMIC DNA]</scope>
    <source>
        <strain evidence="10 11">HBUM206468</strain>
    </source>
</reference>
<gene>
    <name evidence="8" type="primary">cmk</name>
    <name evidence="10" type="ORF">HKK74_27085</name>
</gene>
<organism evidence="10 11">
    <name type="scientific">Actinomadura alba</name>
    <dbReference type="NCBI Taxonomy" id="406431"/>
    <lineage>
        <taxon>Bacteria</taxon>
        <taxon>Bacillati</taxon>
        <taxon>Actinomycetota</taxon>
        <taxon>Actinomycetes</taxon>
        <taxon>Streptosporangiales</taxon>
        <taxon>Thermomonosporaceae</taxon>
        <taxon>Actinomadura</taxon>
    </lineage>
</organism>
<evidence type="ECO:0000256" key="3">
    <source>
        <dbReference type="ARBA" id="ARBA00022741"/>
    </source>
</evidence>
<comment type="catalytic activity">
    <reaction evidence="6 8">
        <text>dCMP + ATP = dCDP + ADP</text>
        <dbReference type="Rhea" id="RHEA:25094"/>
        <dbReference type="ChEBI" id="CHEBI:30616"/>
        <dbReference type="ChEBI" id="CHEBI:57566"/>
        <dbReference type="ChEBI" id="CHEBI:58593"/>
        <dbReference type="ChEBI" id="CHEBI:456216"/>
        <dbReference type="EC" id="2.7.4.25"/>
    </reaction>
</comment>
<dbReference type="GO" id="GO:0016301">
    <property type="term" value="F:kinase activity"/>
    <property type="evidence" value="ECO:0007669"/>
    <property type="project" value="UniProtKB-KW"/>
</dbReference>
<dbReference type="PANTHER" id="PTHR21299:SF2">
    <property type="entry name" value="CYTIDYLATE KINASE"/>
    <property type="match status" value="1"/>
</dbReference>
<evidence type="ECO:0000256" key="4">
    <source>
        <dbReference type="ARBA" id="ARBA00022777"/>
    </source>
</evidence>
<dbReference type="Proteomes" id="UP000805614">
    <property type="component" value="Unassembled WGS sequence"/>
</dbReference>
<keyword evidence="3 8" id="KW-0547">Nucleotide-binding</keyword>
<dbReference type="NCBIfam" id="TIGR00017">
    <property type="entry name" value="cmk"/>
    <property type="match status" value="1"/>
</dbReference>
<dbReference type="HAMAP" id="MF_00238">
    <property type="entry name" value="Cytidyl_kinase_type1"/>
    <property type="match status" value="1"/>
</dbReference>
<evidence type="ECO:0000259" key="9">
    <source>
        <dbReference type="Pfam" id="PF02224"/>
    </source>
</evidence>